<accession>A0A315EQ09</accession>
<dbReference type="RefSeq" id="WP_108402430.1">
    <property type="nucleotide sequence ID" value="NZ_NESP01000001.1"/>
</dbReference>
<sequence length="129" mass="14533">MEITPIRTEKDYRAALRVVSTLVDQDPSPDTPEGERLDVLSTLIEAYERKHYPIDLPDPVEAIKFRMDQAGLSVKDLEPMIGQPNRVYEVLNHKRPLTLRMIRNLNKGLGISAQVLIAENDNTPRSAAA</sequence>
<dbReference type="SUPFAM" id="SSF47413">
    <property type="entry name" value="lambda repressor-like DNA-binding domains"/>
    <property type="match status" value="1"/>
</dbReference>
<organism evidence="1 2">
    <name type="scientific">Limnohabitans curvus</name>
    <dbReference type="NCBI Taxonomy" id="323423"/>
    <lineage>
        <taxon>Bacteria</taxon>
        <taxon>Pseudomonadati</taxon>
        <taxon>Pseudomonadota</taxon>
        <taxon>Betaproteobacteria</taxon>
        <taxon>Burkholderiales</taxon>
        <taxon>Comamonadaceae</taxon>
        <taxon>Limnohabitans</taxon>
    </lineage>
</organism>
<evidence type="ECO:0000313" key="2">
    <source>
        <dbReference type="Proteomes" id="UP000251341"/>
    </source>
</evidence>
<dbReference type="PANTHER" id="PTHR40455:SF1">
    <property type="entry name" value="ANTITOXIN HIGA"/>
    <property type="match status" value="1"/>
</dbReference>
<reference evidence="1 2" key="1">
    <citation type="submission" date="2017-04" db="EMBL/GenBank/DDBJ databases">
        <title>Unexpected and diverse lifestyles within the genus Limnohabitans.</title>
        <authorList>
            <person name="Kasalicky V."/>
            <person name="Mehrshad M."/>
            <person name="Andrei S.-A."/>
            <person name="Salcher M."/>
            <person name="Kratochvilova H."/>
            <person name="Simek K."/>
            <person name="Ghai R."/>
        </authorList>
    </citation>
    <scope>NUCLEOTIDE SEQUENCE [LARGE SCALE GENOMIC DNA]</scope>
    <source>
        <strain evidence="1 2">MWH-C5</strain>
    </source>
</reference>
<dbReference type="Gene3D" id="1.10.260.40">
    <property type="entry name" value="lambda repressor-like DNA-binding domains"/>
    <property type="match status" value="1"/>
</dbReference>
<dbReference type="AlphaFoldDB" id="A0A315EQ09"/>
<protein>
    <submittedName>
        <fullName evidence="1">Transcriptional regulator</fullName>
    </submittedName>
</protein>
<proteinExistence type="predicted"/>
<dbReference type="Proteomes" id="UP000251341">
    <property type="component" value="Unassembled WGS sequence"/>
</dbReference>
<comment type="caution">
    <text evidence="1">The sequence shown here is derived from an EMBL/GenBank/DDBJ whole genome shotgun (WGS) entry which is preliminary data.</text>
</comment>
<dbReference type="EMBL" id="NESP01000001">
    <property type="protein sequence ID" value="PUE59996.1"/>
    <property type="molecule type" value="Genomic_DNA"/>
</dbReference>
<name>A0A315EQ09_9BURK</name>
<dbReference type="InterPro" id="IPR010982">
    <property type="entry name" value="Lambda_DNA-bd_dom_sf"/>
</dbReference>
<dbReference type="InterPro" id="IPR039060">
    <property type="entry name" value="Antitox_HigA"/>
</dbReference>
<evidence type="ECO:0000313" key="1">
    <source>
        <dbReference type="EMBL" id="PUE59996.1"/>
    </source>
</evidence>
<dbReference type="GO" id="GO:0006355">
    <property type="term" value="P:regulation of DNA-templated transcription"/>
    <property type="evidence" value="ECO:0007669"/>
    <property type="project" value="InterPro"/>
</dbReference>
<gene>
    <name evidence="1" type="ORF">B9Z44_10655</name>
</gene>
<keyword evidence="2" id="KW-1185">Reference proteome</keyword>
<dbReference type="GO" id="GO:0001046">
    <property type="term" value="F:core promoter sequence-specific DNA binding"/>
    <property type="evidence" value="ECO:0007669"/>
    <property type="project" value="TreeGrafter"/>
</dbReference>
<dbReference type="PANTHER" id="PTHR40455">
    <property type="entry name" value="ANTITOXIN HIGA"/>
    <property type="match status" value="1"/>
</dbReference>